<accession>A0A7Y9XFV1</accession>
<name>A0A7Y9XFV1_9ACTN</name>
<protein>
    <submittedName>
        <fullName evidence="2">Uncharacterized protein</fullName>
    </submittedName>
</protein>
<dbReference type="RefSeq" id="WP_179810515.1">
    <property type="nucleotide sequence ID" value="NZ_JACCHL010000001.1"/>
</dbReference>
<dbReference type="Proteomes" id="UP000584931">
    <property type="component" value="Unassembled WGS sequence"/>
</dbReference>
<comment type="caution">
    <text evidence="2">The sequence shown here is derived from an EMBL/GenBank/DDBJ whole genome shotgun (WGS) entry which is preliminary data.</text>
</comment>
<evidence type="ECO:0000313" key="3">
    <source>
        <dbReference type="Proteomes" id="UP000584931"/>
    </source>
</evidence>
<organism evidence="2 3">
    <name type="scientific">Nocardiopsis sinuspersici</name>
    <dbReference type="NCBI Taxonomy" id="501010"/>
    <lineage>
        <taxon>Bacteria</taxon>
        <taxon>Bacillati</taxon>
        <taxon>Actinomycetota</taxon>
        <taxon>Actinomycetes</taxon>
        <taxon>Streptosporangiales</taxon>
        <taxon>Nocardiopsidaceae</taxon>
        <taxon>Nocardiopsis</taxon>
    </lineage>
</organism>
<evidence type="ECO:0000313" key="2">
    <source>
        <dbReference type="EMBL" id="NYH53630.1"/>
    </source>
</evidence>
<proteinExistence type="predicted"/>
<gene>
    <name evidence="2" type="ORF">HNR06_003219</name>
</gene>
<sequence>MPTPMPWSARCALVAAAGLVVGGAAYGTVEVVSALSPSEPVAPSDSAGPGTDEPTESERRTVSLLPDPAEEAEAPEEAEAVGDAGGSAVAVDPGTEGAGGAAGTSGGTSGGTAPGNGADPRGEILEELLNSPQPRPPMEPLVDQEDIDAERESAEAEVEPETVEFPP</sequence>
<dbReference type="EMBL" id="JACCHL010000001">
    <property type="protein sequence ID" value="NYH53630.1"/>
    <property type="molecule type" value="Genomic_DNA"/>
</dbReference>
<dbReference type="AlphaFoldDB" id="A0A7Y9XFV1"/>
<feature type="region of interest" description="Disordered" evidence="1">
    <location>
        <begin position="36"/>
        <end position="167"/>
    </location>
</feature>
<reference evidence="2 3" key="1">
    <citation type="submission" date="2020-07" db="EMBL/GenBank/DDBJ databases">
        <title>Sequencing the genomes of 1000 actinobacteria strains.</title>
        <authorList>
            <person name="Klenk H.-P."/>
        </authorList>
    </citation>
    <scope>NUCLEOTIDE SEQUENCE [LARGE SCALE GENOMIC DNA]</scope>
    <source>
        <strain evidence="2 3">DSM 45278</strain>
    </source>
</reference>
<evidence type="ECO:0000256" key="1">
    <source>
        <dbReference type="SAM" id="MobiDB-lite"/>
    </source>
</evidence>
<feature type="compositionally biased region" description="Low complexity" evidence="1">
    <location>
        <begin position="86"/>
        <end position="95"/>
    </location>
</feature>
<feature type="compositionally biased region" description="Acidic residues" evidence="1">
    <location>
        <begin position="142"/>
        <end position="167"/>
    </location>
</feature>
<feature type="compositionally biased region" description="Gly residues" evidence="1">
    <location>
        <begin position="96"/>
        <end position="114"/>
    </location>
</feature>
<feature type="compositionally biased region" description="Acidic residues" evidence="1">
    <location>
        <begin position="68"/>
        <end position="80"/>
    </location>
</feature>